<dbReference type="AlphaFoldDB" id="A0A2H0D0G1"/>
<name>A0A2H0D0G1_9BACT</name>
<gene>
    <name evidence="1" type="ORF">COW86_05235</name>
</gene>
<protein>
    <recommendedName>
        <fullName evidence="3">DUF4932 domain-containing protein</fullName>
    </recommendedName>
</protein>
<dbReference type="EMBL" id="PCTN01000223">
    <property type="protein sequence ID" value="PIP75178.1"/>
    <property type="molecule type" value="Genomic_DNA"/>
</dbReference>
<accession>A0A2H0D0G1</accession>
<comment type="caution">
    <text evidence="1">The sequence shown here is derived from an EMBL/GenBank/DDBJ whole genome shotgun (WGS) entry which is preliminary data.</text>
</comment>
<proteinExistence type="predicted"/>
<reference evidence="1 2" key="1">
    <citation type="submission" date="2017-09" db="EMBL/GenBank/DDBJ databases">
        <title>Depth-based differentiation of microbial function through sediment-hosted aquifers and enrichment of novel symbionts in the deep terrestrial subsurface.</title>
        <authorList>
            <person name="Probst A.J."/>
            <person name="Ladd B."/>
            <person name="Jarett J.K."/>
            <person name="Geller-Mcgrath D.E."/>
            <person name="Sieber C.M."/>
            <person name="Emerson J.B."/>
            <person name="Anantharaman K."/>
            <person name="Thomas B.C."/>
            <person name="Malmstrom R."/>
            <person name="Stieglmeier M."/>
            <person name="Klingl A."/>
            <person name="Woyke T."/>
            <person name="Ryan C.M."/>
            <person name="Banfield J.F."/>
        </authorList>
    </citation>
    <scope>NUCLEOTIDE SEQUENCE [LARGE SCALE GENOMIC DNA]</scope>
    <source>
        <strain evidence="1">CG22_combo_CG10-13_8_21_14_all_39_9</strain>
    </source>
</reference>
<evidence type="ECO:0000313" key="1">
    <source>
        <dbReference type="EMBL" id="PIP75178.1"/>
    </source>
</evidence>
<organism evidence="1 2">
    <name type="scientific">Candidatus Kuenenbacteria bacterium CG22_combo_CG10-13_8_21_14_all_39_9</name>
    <dbReference type="NCBI Taxonomy" id="1974621"/>
    <lineage>
        <taxon>Bacteria</taxon>
        <taxon>Candidatus Kueneniibacteriota</taxon>
    </lineage>
</organism>
<evidence type="ECO:0000313" key="2">
    <source>
        <dbReference type="Proteomes" id="UP000230159"/>
    </source>
</evidence>
<dbReference type="Proteomes" id="UP000230159">
    <property type="component" value="Unassembled WGS sequence"/>
</dbReference>
<sequence length="391" mass="45735">MENFEPNFYPNMEKPKEPEKKEIGFEVLKTPEISIREEREAQLLSFILKAKNPEWGTDDTPLAVDVKNYFSENPLSSEVSGFLDEIRALQKDGVDEEVLYTLAFTYGHPERNEGAFEMITKHKSYIKNPQELQQKLFRVLEIFGQSFSSSPLAKKMTVEIEKDKKAREEILDETKARIEKLIAFFKPDSKTTEIRKISLMPTDPLDRINTGSAFVFGEELVLKTHIDNPDNLEHEFSHSMINPIIEKLSQLLTDEQKEKISQLANKKLKQDYGEEYFSLLCEEFIRTYNDVFKKGGKPQSYEDFVQKISGISDDQLQKFLLQSESLKVRCGELGIVTVEDFKNKSQEYFERFEKNQLRDLIFELYQEYSNRPDKETENFERFVLAKFSVRI</sequence>
<evidence type="ECO:0008006" key="3">
    <source>
        <dbReference type="Google" id="ProtNLM"/>
    </source>
</evidence>